<evidence type="ECO:0000256" key="6">
    <source>
        <dbReference type="PIRNR" id="PIRNR038800"/>
    </source>
</evidence>
<dbReference type="GO" id="GO:0097053">
    <property type="term" value="P:L-kynurenine catabolic process"/>
    <property type="evidence" value="ECO:0007669"/>
    <property type="project" value="UniProtKB-UniRule"/>
</dbReference>
<feature type="binding site" evidence="4">
    <location>
        <position position="168"/>
    </location>
    <ligand>
        <name>pyridoxal 5'-phosphate</name>
        <dbReference type="ChEBI" id="CHEBI:597326"/>
    </ligand>
</feature>
<evidence type="ECO:0000256" key="1">
    <source>
        <dbReference type="ARBA" id="ARBA00022642"/>
    </source>
</evidence>
<dbReference type="GO" id="GO:0043420">
    <property type="term" value="P:anthranilate metabolic process"/>
    <property type="evidence" value="ECO:0007669"/>
    <property type="project" value="TreeGrafter"/>
</dbReference>
<dbReference type="AlphaFoldDB" id="A0A8G2FLL8"/>
<name>A0A8G2FLL8_ACIRU</name>
<comment type="cofactor">
    <cofactor evidence="4 6">
        <name>pyridoxal 5'-phosphate</name>
        <dbReference type="ChEBI" id="CHEBI:597326"/>
    </cofactor>
</comment>
<comment type="caution">
    <text evidence="7">The sequence shown here is derived from an EMBL/GenBank/DDBJ whole genome shotgun (WGS) entry which is preliminary data.</text>
</comment>
<organism evidence="7 8">
    <name type="scientific">Acidiphilium rubrum</name>
    <dbReference type="NCBI Taxonomy" id="526"/>
    <lineage>
        <taxon>Bacteria</taxon>
        <taxon>Pseudomonadati</taxon>
        <taxon>Pseudomonadota</taxon>
        <taxon>Alphaproteobacteria</taxon>
        <taxon>Acetobacterales</taxon>
        <taxon>Acidocellaceae</taxon>
        <taxon>Acidiphilium</taxon>
    </lineage>
</organism>
<accession>A0A8G2FLL8</accession>
<comment type="function">
    <text evidence="4 6">Catalyzes the cleavage of L-kynurenine (L-Kyn) and L-3-hydroxykynurenine (L-3OHKyn) into anthranilic acid (AA) and 3-hydroxyanthranilic acid (3-OHAA), respectively.</text>
</comment>
<comment type="pathway">
    <text evidence="4 6">Cofactor biosynthesis; NAD(+) biosynthesis; quinolinate from L-kynurenine: step 2/3.</text>
</comment>
<feature type="binding site" evidence="4">
    <location>
        <position position="222"/>
    </location>
    <ligand>
        <name>pyridoxal 5'-phosphate</name>
        <dbReference type="ChEBI" id="CHEBI:597326"/>
    </ligand>
</feature>
<comment type="catalytic activity">
    <reaction evidence="6">
        <text>3-hydroxy-L-kynurenine + H2O = 3-hydroxyanthranilate + L-alanine + H(+)</text>
        <dbReference type="Rhea" id="RHEA:25143"/>
        <dbReference type="ChEBI" id="CHEBI:15377"/>
        <dbReference type="ChEBI" id="CHEBI:15378"/>
        <dbReference type="ChEBI" id="CHEBI:36559"/>
        <dbReference type="ChEBI" id="CHEBI:57972"/>
        <dbReference type="ChEBI" id="CHEBI:58125"/>
        <dbReference type="EC" id="3.7.1.3"/>
    </reaction>
</comment>
<dbReference type="GO" id="GO:0030429">
    <property type="term" value="F:kynureninase activity"/>
    <property type="evidence" value="ECO:0007669"/>
    <property type="project" value="UniProtKB-UniRule"/>
</dbReference>
<dbReference type="Pfam" id="PF22580">
    <property type="entry name" value="KYNU_C"/>
    <property type="match status" value="1"/>
</dbReference>
<proteinExistence type="inferred from homology"/>
<dbReference type="NCBIfam" id="TIGR01814">
    <property type="entry name" value="kynureninase"/>
    <property type="match status" value="1"/>
</dbReference>
<feature type="binding site" evidence="4">
    <location>
        <position position="278"/>
    </location>
    <ligand>
        <name>pyridoxal 5'-phosphate</name>
        <dbReference type="ChEBI" id="CHEBI:597326"/>
    </ligand>
</feature>
<evidence type="ECO:0000256" key="3">
    <source>
        <dbReference type="ARBA" id="ARBA00022898"/>
    </source>
</evidence>
<dbReference type="GO" id="GO:0019441">
    <property type="term" value="P:L-tryptophan catabolic process to kynurenine"/>
    <property type="evidence" value="ECO:0007669"/>
    <property type="project" value="TreeGrafter"/>
</dbReference>
<dbReference type="SUPFAM" id="SSF53383">
    <property type="entry name" value="PLP-dependent transferases"/>
    <property type="match status" value="1"/>
</dbReference>
<dbReference type="Proteomes" id="UP000186308">
    <property type="component" value="Unassembled WGS sequence"/>
</dbReference>
<dbReference type="PIRSF" id="PIRSF038800">
    <property type="entry name" value="KYNU"/>
    <property type="match status" value="1"/>
</dbReference>
<comment type="pathway">
    <text evidence="4 6">Amino-acid degradation; L-kynurenine degradation; L-alanine and anthranilate from L-kynurenine: step 1/1.</text>
</comment>
<comment type="similarity">
    <text evidence="4 6">Belongs to the kynureninase family.</text>
</comment>
<dbReference type="OrthoDB" id="9812626at2"/>
<feature type="binding site" evidence="4">
    <location>
        <position position="200"/>
    </location>
    <ligand>
        <name>pyridoxal 5'-phosphate</name>
        <dbReference type="ChEBI" id="CHEBI:597326"/>
    </ligand>
</feature>
<keyword evidence="1 4" id="KW-0662">Pyridine nucleotide biosynthesis</keyword>
<dbReference type="Gene3D" id="3.90.1150.10">
    <property type="entry name" value="Aspartate Aminotransferase, domain 1"/>
    <property type="match status" value="1"/>
</dbReference>
<evidence type="ECO:0000313" key="7">
    <source>
        <dbReference type="EMBL" id="SIR25069.1"/>
    </source>
</evidence>
<feature type="binding site" evidence="4">
    <location>
        <position position="197"/>
    </location>
    <ligand>
        <name>pyridoxal 5'-phosphate</name>
        <dbReference type="ChEBI" id="CHEBI:597326"/>
    </ligand>
</feature>
<keyword evidence="2 4" id="KW-0378">Hydrolase</keyword>
<dbReference type="GO" id="GO:0030170">
    <property type="term" value="F:pyridoxal phosphate binding"/>
    <property type="evidence" value="ECO:0007669"/>
    <property type="project" value="UniProtKB-UniRule"/>
</dbReference>
<dbReference type="RefSeq" id="WP_029312479.1">
    <property type="nucleotide sequence ID" value="NZ_FTNE01000021.1"/>
</dbReference>
<dbReference type="PANTHER" id="PTHR14084:SF0">
    <property type="entry name" value="KYNURENINASE"/>
    <property type="match status" value="1"/>
</dbReference>
<dbReference type="InterPro" id="IPR010111">
    <property type="entry name" value="Kynureninase"/>
</dbReference>
<comment type="subunit">
    <text evidence="4 6">Homodimer.</text>
</comment>
<evidence type="ECO:0000256" key="5">
    <source>
        <dbReference type="NCBIfam" id="TIGR01814"/>
    </source>
</evidence>
<dbReference type="HAMAP" id="MF_01970">
    <property type="entry name" value="Kynureninase"/>
    <property type="match status" value="1"/>
</dbReference>
<feature type="binding site" evidence="4">
    <location>
        <position position="98"/>
    </location>
    <ligand>
        <name>pyridoxal 5'-phosphate</name>
        <dbReference type="ChEBI" id="CHEBI:597326"/>
    </ligand>
</feature>
<dbReference type="UniPathway" id="UPA00334">
    <property type="reaction ID" value="UER00455"/>
</dbReference>
<feature type="binding site" evidence="4">
    <location>
        <begin position="126"/>
        <end position="129"/>
    </location>
    <ligand>
        <name>pyridoxal 5'-phosphate</name>
        <dbReference type="ChEBI" id="CHEBI:597326"/>
    </ligand>
</feature>
<dbReference type="GO" id="GO:0019805">
    <property type="term" value="P:quinolinate biosynthetic process"/>
    <property type="evidence" value="ECO:0007669"/>
    <property type="project" value="UniProtKB-UniRule"/>
</dbReference>
<dbReference type="GO" id="GO:0009435">
    <property type="term" value="P:NAD+ biosynthetic process"/>
    <property type="evidence" value="ECO:0007669"/>
    <property type="project" value="UniProtKB-UniRule"/>
</dbReference>
<protein>
    <recommendedName>
        <fullName evidence="4 5">Kynureninase</fullName>
        <ecNumber evidence="4 5">3.7.1.3</ecNumber>
    </recommendedName>
    <alternativeName>
        <fullName evidence="4">L-kynurenine hydrolase</fullName>
    </alternativeName>
</protein>
<dbReference type="GO" id="GO:0005737">
    <property type="term" value="C:cytoplasm"/>
    <property type="evidence" value="ECO:0007669"/>
    <property type="project" value="UniProtKB-UniRule"/>
</dbReference>
<reference evidence="7 8" key="1">
    <citation type="submission" date="2017-01" db="EMBL/GenBank/DDBJ databases">
        <authorList>
            <person name="Varghese N."/>
            <person name="Submissions S."/>
        </authorList>
    </citation>
    <scope>NUCLEOTIDE SEQUENCE [LARGE SCALE GENOMIC DNA]</scope>
    <source>
        <strain evidence="7 8">ATCC 35905</strain>
    </source>
</reference>
<keyword evidence="8" id="KW-1185">Reference proteome</keyword>
<feature type="binding site" evidence="4">
    <location>
        <position position="99"/>
    </location>
    <ligand>
        <name>pyridoxal 5'-phosphate</name>
        <dbReference type="ChEBI" id="CHEBI:597326"/>
    </ligand>
</feature>
<dbReference type="EC" id="3.7.1.3" evidence="4 5"/>
<dbReference type="Gene3D" id="3.40.640.10">
    <property type="entry name" value="Type I PLP-dependent aspartate aminotransferase-like (Major domain)"/>
    <property type="match status" value="1"/>
</dbReference>
<evidence type="ECO:0000313" key="8">
    <source>
        <dbReference type="Proteomes" id="UP000186308"/>
    </source>
</evidence>
<dbReference type="InterPro" id="IPR015421">
    <property type="entry name" value="PyrdxlP-dep_Trfase_major"/>
</dbReference>
<feature type="binding site" evidence="4">
    <location>
        <position position="252"/>
    </location>
    <ligand>
        <name>pyridoxal 5'-phosphate</name>
        <dbReference type="ChEBI" id="CHEBI:597326"/>
    </ligand>
</feature>
<feature type="modified residue" description="N6-(pyridoxal phosphate)lysine" evidence="4">
    <location>
        <position position="223"/>
    </location>
</feature>
<gene>
    <name evidence="4" type="primary">kynU</name>
    <name evidence="7" type="ORF">SAMN05421828_12142</name>
</gene>
<dbReference type="EMBL" id="FTNE01000021">
    <property type="protein sequence ID" value="SIR25069.1"/>
    <property type="molecule type" value="Genomic_DNA"/>
</dbReference>
<evidence type="ECO:0000256" key="4">
    <source>
        <dbReference type="HAMAP-Rule" id="MF_01970"/>
    </source>
</evidence>
<dbReference type="PANTHER" id="PTHR14084">
    <property type="entry name" value="KYNURENINASE"/>
    <property type="match status" value="1"/>
</dbReference>
<keyword evidence="3 4" id="KW-0663">Pyridoxal phosphate</keyword>
<comment type="catalytic activity">
    <reaction evidence="4 6">
        <text>L-kynurenine + H2O = anthranilate + L-alanine + H(+)</text>
        <dbReference type="Rhea" id="RHEA:16813"/>
        <dbReference type="ChEBI" id="CHEBI:15377"/>
        <dbReference type="ChEBI" id="CHEBI:15378"/>
        <dbReference type="ChEBI" id="CHEBI:16567"/>
        <dbReference type="ChEBI" id="CHEBI:57959"/>
        <dbReference type="ChEBI" id="CHEBI:57972"/>
        <dbReference type="EC" id="3.7.1.3"/>
    </reaction>
</comment>
<dbReference type="InterPro" id="IPR015422">
    <property type="entry name" value="PyrdxlP-dep_Trfase_small"/>
</dbReference>
<dbReference type="InterPro" id="IPR015424">
    <property type="entry name" value="PyrdxlP-dep_Trfase"/>
</dbReference>
<evidence type="ECO:0000256" key="2">
    <source>
        <dbReference type="ARBA" id="ARBA00022801"/>
    </source>
</evidence>
<sequence>MVDRREALVGLDAADPLAGFRDAFSLPEGVIYLDGNSLGALPVATAGRVAAVVAAEWGRGLIRSWNDAGWIGLPEAVGDKIGRLIGAAPGSVLAADSTSVNLYKLLAAALGLRPGRRVILTEAGNFPTDVYIADGLAASLGEGHEVRAVPAGGLREAMTPEVAVVMLTHVNYRTGAMHDMAALTAAAHAAGALIVWDLAHSAGAVPLDVAADRVDFAVGCGYKFLNGGPGAPAFLYVAPGLQGQVRYPLTGWLGHAAPFAFEDRFRPAAGIARATVGTPSIIAMAALEVGVDLALRAPMAAVRAKSLALSRLLIDLVAARCGDAGFTLVTPLADAERASQVSFRHAHAYPIAQALIARGVIGDFRAPDVLRFGITPLYLRYVDLWDAVDVLADVMTREIWREARFSMVRVVT</sequence>
<dbReference type="UniPathway" id="UPA00253">
    <property type="reaction ID" value="UER00329"/>
</dbReference>